<reference evidence="6" key="2">
    <citation type="journal article" date="2021" name="Microbiome">
        <title>Successional dynamics and alternative stable states in a saline activated sludge microbial community over 9 years.</title>
        <authorList>
            <person name="Wang Y."/>
            <person name="Ye J."/>
            <person name="Ju F."/>
            <person name="Liu L."/>
            <person name="Boyd J.A."/>
            <person name="Deng Y."/>
            <person name="Parks D.H."/>
            <person name="Jiang X."/>
            <person name="Yin X."/>
            <person name="Woodcroft B.J."/>
            <person name="Tyson G.W."/>
            <person name="Hugenholtz P."/>
            <person name="Polz M.F."/>
            <person name="Zhang T."/>
        </authorList>
    </citation>
    <scope>NUCLEOTIDE SEQUENCE</scope>
    <source>
        <strain evidence="6">HKST-UBA02</strain>
    </source>
</reference>
<keyword evidence="2 3" id="KW-0802">TPR repeat</keyword>
<evidence type="ECO:0000256" key="3">
    <source>
        <dbReference type="PROSITE-ProRule" id="PRU00339"/>
    </source>
</evidence>
<keyword evidence="1" id="KW-0677">Repeat</keyword>
<dbReference type="PROSITE" id="PS50005">
    <property type="entry name" value="TPR"/>
    <property type="match status" value="4"/>
</dbReference>
<dbReference type="PANTHER" id="PTHR44943">
    <property type="entry name" value="CELLULOSE SYNTHASE OPERON PROTEIN C"/>
    <property type="match status" value="1"/>
</dbReference>
<feature type="repeat" description="TPR" evidence="3">
    <location>
        <begin position="138"/>
        <end position="171"/>
    </location>
</feature>
<dbReference type="PANTHER" id="PTHR44943:SF8">
    <property type="entry name" value="TPR REPEAT-CONTAINING PROTEIN MJ0263"/>
    <property type="match status" value="1"/>
</dbReference>
<keyword evidence="5" id="KW-0472">Membrane</keyword>
<feature type="compositionally biased region" description="Acidic residues" evidence="4">
    <location>
        <begin position="481"/>
        <end position="491"/>
    </location>
</feature>
<evidence type="ECO:0000313" key="6">
    <source>
        <dbReference type="EMBL" id="MCA9757003.1"/>
    </source>
</evidence>
<evidence type="ECO:0000256" key="5">
    <source>
        <dbReference type="SAM" id="Phobius"/>
    </source>
</evidence>
<sequence length="497" mass="55047">MRVAAAVRAAWHFLTQSLLPIAVLTAVIFGSLFFLERTGTAASRREVVVHLSADLLSSASATSLAVPMSEESRNVFAELDGGEDDAFLLSDGNVGSGDVPESALERRVLDAARKVDADSLDAALSDLTAVLAANPHHGSAWFLTGKIYSAREQLEEAAAAYSRAAEFSGGRAKAIPLYNLGCALRDLSRDEAAKDAFLQAIDRRPDYREARLNLALLLSKDPASREEAERAYDQLLRLYPDYSTGYFDRGLLRKAMDSDSLALADFRLAVLHDSLLTKGWIQIARLAEDAGRTDESLDAWYRVVEIDPESTRAWRALLLGLADQNRYEEAVTLGSRAVRIHPDWSAAWYNLGIAASRVERYDEARRAYERAIELEPHDFRPWLNLGVVLARQKRGRDAIRCYEEALAREPGSVSARYNLALERRRAGDLASALIEGERVFRLDPTSKVRRFLRTTAQRLIDRDGEDSAARRILTMTANSEEAGDDSTDDDRDAAPSE</sequence>
<feature type="repeat" description="TPR" evidence="3">
    <location>
        <begin position="379"/>
        <end position="412"/>
    </location>
</feature>
<comment type="caution">
    <text evidence="6">The sequence shown here is derived from an EMBL/GenBank/DDBJ whole genome shotgun (WGS) entry which is preliminary data.</text>
</comment>
<dbReference type="AlphaFoldDB" id="A0A956NDF8"/>
<dbReference type="Pfam" id="PF00515">
    <property type="entry name" value="TPR_1"/>
    <property type="match status" value="1"/>
</dbReference>
<protein>
    <submittedName>
        <fullName evidence="6">Tetratricopeptide repeat protein</fullName>
    </submittedName>
</protein>
<proteinExistence type="predicted"/>
<feature type="transmembrane region" description="Helical" evidence="5">
    <location>
        <begin position="17"/>
        <end position="35"/>
    </location>
</feature>
<accession>A0A956NDF8</accession>
<gene>
    <name evidence="6" type="ORF">KDA27_14455</name>
</gene>
<name>A0A956NDF8_UNCEI</name>
<keyword evidence="5" id="KW-0812">Transmembrane</keyword>
<dbReference type="InterPro" id="IPR051685">
    <property type="entry name" value="Ycf3/AcsC/BcsC/TPR_MFPF"/>
</dbReference>
<keyword evidence="5" id="KW-1133">Transmembrane helix</keyword>
<evidence type="ECO:0000256" key="1">
    <source>
        <dbReference type="ARBA" id="ARBA00022737"/>
    </source>
</evidence>
<dbReference type="Pfam" id="PF13432">
    <property type="entry name" value="TPR_16"/>
    <property type="match status" value="3"/>
</dbReference>
<dbReference type="SUPFAM" id="SSF48452">
    <property type="entry name" value="TPR-like"/>
    <property type="match status" value="2"/>
</dbReference>
<dbReference type="EMBL" id="JAGQHS010000076">
    <property type="protein sequence ID" value="MCA9757003.1"/>
    <property type="molecule type" value="Genomic_DNA"/>
</dbReference>
<organism evidence="6 7">
    <name type="scientific">Eiseniibacteriota bacterium</name>
    <dbReference type="NCBI Taxonomy" id="2212470"/>
    <lineage>
        <taxon>Bacteria</taxon>
        <taxon>Candidatus Eiseniibacteriota</taxon>
    </lineage>
</organism>
<dbReference type="InterPro" id="IPR019734">
    <property type="entry name" value="TPR_rpt"/>
</dbReference>
<evidence type="ECO:0000256" key="2">
    <source>
        <dbReference type="ARBA" id="ARBA00022803"/>
    </source>
</evidence>
<evidence type="ECO:0000313" key="7">
    <source>
        <dbReference type="Proteomes" id="UP000739538"/>
    </source>
</evidence>
<feature type="region of interest" description="Disordered" evidence="4">
    <location>
        <begin position="474"/>
        <end position="497"/>
    </location>
</feature>
<feature type="repeat" description="TPR" evidence="3">
    <location>
        <begin position="345"/>
        <end position="378"/>
    </location>
</feature>
<evidence type="ECO:0000256" key="4">
    <source>
        <dbReference type="SAM" id="MobiDB-lite"/>
    </source>
</evidence>
<reference evidence="6" key="1">
    <citation type="submission" date="2020-04" db="EMBL/GenBank/DDBJ databases">
        <authorList>
            <person name="Zhang T."/>
        </authorList>
    </citation>
    <scope>NUCLEOTIDE SEQUENCE</scope>
    <source>
        <strain evidence="6">HKST-UBA02</strain>
    </source>
</reference>
<dbReference type="SMART" id="SM00028">
    <property type="entry name" value="TPR"/>
    <property type="match status" value="9"/>
</dbReference>
<dbReference type="PROSITE" id="PS50293">
    <property type="entry name" value="TPR_REGION"/>
    <property type="match status" value="1"/>
</dbReference>
<dbReference type="Pfam" id="PF13181">
    <property type="entry name" value="TPR_8"/>
    <property type="match status" value="1"/>
</dbReference>
<dbReference type="InterPro" id="IPR011990">
    <property type="entry name" value="TPR-like_helical_dom_sf"/>
</dbReference>
<feature type="repeat" description="TPR" evidence="3">
    <location>
        <begin position="277"/>
        <end position="310"/>
    </location>
</feature>
<dbReference type="Proteomes" id="UP000739538">
    <property type="component" value="Unassembled WGS sequence"/>
</dbReference>
<dbReference type="Gene3D" id="1.25.40.10">
    <property type="entry name" value="Tetratricopeptide repeat domain"/>
    <property type="match status" value="4"/>
</dbReference>